<organism evidence="2 3">
    <name type="scientific">Heterostelium pallidum (strain ATCC 26659 / Pp 5 / PN500)</name>
    <name type="common">Cellular slime mold</name>
    <name type="synonym">Polysphondylium pallidum</name>
    <dbReference type="NCBI Taxonomy" id="670386"/>
    <lineage>
        <taxon>Eukaryota</taxon>
        <taxon>Amoebozoa</taxon>
        <taxon>Evosea</taxon>
        <taxon>Eumycetozoa</taxon>
        <taxon>Dictyostelia</taxon>
        <taxon>Acytosteliales</taxon>
        <taxon>Acytosteliaceae</taxon>
        <taxon>Heterostelium</taxon>
    </lineage>
</organism>
<comment type="caution">
    <text evidence="2">The sequence shown here is derived from an EMBL/GenBank/DDBJ whole genome shotgun (WGS) entry which is preliminary data.</text>
</comment>
<accession>D3BTK6</accession>
<feature type="region of interest" description="Disordered" evidence="1">
    <location>
        <begin position="259"/>
        <end position="286"/>
    </location>
</feature>
<dbReference type="GeneID" id="31366971"/>
<dbReference type="InParanoid" id="D3BTK6"/>
<dbReference type="FunCoup" id="D3BTK6">
    <property type="interactions" value="421"/>
</dbReference>
<keyword evidence="3" id="KW-1185">Reference proteome</keyword>
<protein>
    <submittedName>
        <fullName evidence="2">IPT/TIG domain-containing protein</fullName>
    </submittedName>
</protein>
<name>D3BTK6_HETP5</name>
<feature type="compositionally biased region" description="Low complexity" evidence="1">
    <location>
        <begin position="215"/>
        <end position="236"/>
    </location>
</feature>
<feature type="compositionally biased region" description="Polar residues" evidence="1">
    <location>
        <begin position="201"/>
        <end position="214"/>
    </location>
</feature>
<gene>
    <name evidence="2" type="ORF">PPL_11503</name>
</gene>
<dbReference type="Proteomes" id="UP000001396">
    <property type="component" value="Unassembled WGS sequence"/>
</dbReference>
<evidence type="ECO:0000256" key="1">
    <source>
        <dbReference type="SAM" id="MobiDB-lite"/>
    </source>
</evidence>
<sequence length="617" mass="68113">MQSDTIITSNHVERKDLDSMIVVTNDRTLEFRNLRKNQKLLCMRNSLWKDLLKETEMSDVNVCTLCFKTLNVVLQRKEHQALREKGSTSVFVEFYEKMHLNTLDLRRSITNYKQLVNTITDSGSPQIKRAKELENSISIMINELKTGVAKLKELKMPTQKQSQVILHVHHAFLTHLNAVLPDFKLYSTELASKMKIPPGSSPTTIKSPVNTLKNTTSSSTGDSTSPISQSPGSTGISPGGSNGSSSRLSTFFSSVFNLGESNTPNGHRRTGSNNSSSGGGYNRPAYEDLPDKSTILSVVPAVCPLAGGCIAIQGENLDKHSIQITIDGYQVKVLQKKSYALLIASPARNIEGEYDLVIKDGEHLLSRQALFYTNSCFQTEKDIEDSNRYALDHFNKSGMTGNEYSQSSSPIFTSSPTLGSHQYSYFNDSDEEDEKNNENKILAEIVGNIEQNMLQQDNATSQSDSIAATGNSFDDLVIQMITPVVTPCTGGKITMHLKYPLVAGAIPLVTVGSIPVNIEIGSQRKSISFIAPPSSQQGFHTIEIMYQSKYIDLPNVLFYQPDMQALTGNNQFNNNSNNNYQQHHSSSSTNNLSSHHSTPTMSSTSSIPRSTRVWGKK</sequence>
<evidence type="ECO:0000313" key="2">
    <source>
        <dbReference type="EMBL" id="EFA75423.1"/>
    </source>
</evidence>
<feature type="region of interest" description="Disordered" evidence="1">
    <location>
        <begin position="569"/>
        <end position="617"/>
    </location>
</feature>
<proteinExistence type="predicted"/>
<dbReference type="AlphaFoldDB" id="D3BTK6"/>
<evidence type="ECO:0000313" key="3">
    <source>
        <dbReference type="Proteomes" id="UP000001396"/>
    </source>
</evidence>
<dbReference type="EMBL" id="ADBJ01000056">
    <property type="protein sequence ID" value="EFA75423.1"/>
    <property type="molecule type" value="Genomic_DNA"/>
</dbReference>
<dbReference type="RefSeq" id="XP_020427557.1">
    <property type="nucleotide sequence ID" value="XM_020582254.1"/>
</dbReference>
<reference evidence="2 3" key="1">
    <citation type="journal article" date="2011" name="Genome Res.">
        <title>Phylogeny-wide analysis of social amoeba genomes highlights ancient origins for complex intercellular communication.</title>
        <authorList>
            <person name="Heidel A.J."/>
            <person name="Lawal H.M."/>
            <person name="Felder M."/>
            <person name="Schilde C."/>
            <person name="Helps N.R."/>
            <person name="Tunggal B."/>
            <person name="Rivero F."/>
            <person name="John U."/>
            <person name="Schleicher M."/>
            <person name="Eichinger L."/>
            <person name="Platzer M."/>
            <person name="Noegel A.A."/>
            <person name="Schaap P."/>
            <person name="Gloeckner G."/>
        </authorList>
    </citation>
    <scope>NUCLEOTIDE SEQUENCE [LARGE SCALE GENOMIC DNA]</scope>
    <source>
        <strain evidence="3">ATCC 26659 / Pp 5 / PN500</strain>
    </source>
</reference>
<feature type="region of interest" description="Disordered" evidence="1">
    <location>
        <begin position="194"/>
        <end position="246"/>
    </location>
</feature>